<evidence type="ECO:0008006" key="3">
    <source>
        <dbReference type="Google" id="ProtNLM"/>
    </source>
</evidence>
<dbReference type="RefSeq" id="WP_036240128.1">
    <property type="nucleotide sequence ID" value="NZ_BSOR01000035.1"/>
</dbReference>
<reference evidence="2" key="1">
    <citation type="journal article" date="2019" name="Int. J. Syst. Evol. Microbiol.">
        <title>The Global Catalogue of Microorganisms (GCM) 10K type strain sequencing project: providing services to taxonomists for standard genome sequencing and annotation.</title>
        <authorList>
            <consortium name="The Broad Institute Genomics Platform"/>
            <consortium name="The Broad Institute Genome Sequencing Center for Infectious Disease"/>
            <person name="Wu L."/>
            <person name="Ma J."/>
        </authorList>
    </citation>
    <scope>NUCLEOTIDE SEQUENCE [LARGE SCALE GENOMIC DNA]</scope>
    <source>
        <strain evidence="2">NBRC 100033</strain>
    </source>
</reference>
<dbReference type="NCBIfam" id="NF047593">
    <property type="entry name" value="IS66_ISAeme5_TnpA"/>
    <property type="match status" value="1"/>
</dbReference>
<organism evidence="1 2">
    <name type="scientific">Marinospirillum insulare</name>
    <dbReference type="NCBI Taxonomy" id="217169"/>
    <lineage>
        <taxon>Bacteria</taxon>
        <taxon>Pseudomonadati</taxon>
        <taxon>Pseudomonadota</taxon>
        <taxon>Gammaproteobacteria</taxon>
        <taxon>Oceanospirillales</taxon>
        <taxon>Oceanospirillaceae</taxon>
        <taxon>Marinospirillum</taxon>
    </lineage>
</organism>
<protein>
    <recommendedName>
        <fullName evidence="3">Transposase</fullName>
    </recommendedName>
</protein>
<dbReference type="Proteomes" id="UP001156682">
    <property type="component" value="Unassembled WGS sequence"/>
</dbReference>
<accession>A0ABQ5ZWI3</accession>
<name>A0ABQ5ZWI3_9GAMM</name>
<evidence type="ECO:0000313" key="1">
    <source>
        <dbReference type="EMBL" id="GLR64521.1"/>
    </source>
</evidence>
<gene>
    <name evidence="1" type="ORF">GCM10007878_19590</name>
</gene>
<evidence type="ECO:0000313" key="2">
    <source>
        <dbReference type="Proteomes" id="UP001156682"/>
    </source>
</evidence>
<keyword evidence="2" id="KW-1185">Reference proteome</keyword>
<sequence length="105" mass="12021">MSKRTYRTSEQWTELFNTYEQSGLTLAEFCQENKLSHSYFIVKYRQHSKVSMDDDNEPGFAKVIPPSLPISSANNLVLNYQGAQLQLPLAVEPVWLAQLLKALSR</sequence>
<dbReference type="EMBL" id="BSOR01000035">
    <property type="protein sequence ID" value="GLR64521.1"/>
    <property type="molecule type" value="Genomic_DNA"/>
</dbReference>
<proteinExistence type="predicted"/>
<comment type="caution">
    <text evidence="1">The sequence shown here is derived from an EMBL/GenBank/DDBJ whole genome shotgun (WGS) entry which is preliminary data.</text>
</comment>